<reference evidence="3" key="1">
    <citation type="submission" date="2022-06" db="EMBL/GenBank/DDBJ databases">
        <title>Ornithinimicrobium JY.X270.</title>
        <authorList>
            <person name="Huang Y."/>
        </authorList>
    </citation>
    <scope>NUCLEOTIDE SEQUENCE</scope>
    <source>
        <strain evidence="3">JY.X270</strain>
    </source>
</reference>
<evidence type="ECO:0000313" key="3">
    <source>
        <dbReference type="EMBL" id="USQ76691.1"/>
    </source>
</evidence>
<evidence type="ECO:0000313" key="4">
    <source>
        <dbReference type="Proteomes" id="UP001056535"/>
    </source>
</evidence>
<evidence type="ECO:0000256" key="2">
    <source>
        <dbReference type="SAM" id="Phobius"/>
    </source>
</evidence>
<keyword evidence="2" id="KW-0812">Transmembrane</keyword>
<feature type="region of interest" description="Disordered" evidence="1">
    <location>
        <begin position="1"/>
        <end position="20"/>
    </location>
</feature>
<keyword evidence="2" id="KW-0472">Membrane</keyword>
<sequence>MRGAAEARRALAPRGRAPRDRGSATVLAVGAVLLLVSVLVAFLLVGAAAQGSLRARAAADAAALAGAGVLLEGGSMDAACAAAVDLAAANGARVLSCDARQVASSGPALRVAVVVAVPALSGAEAHAVAHAGLVTKAGG</sequence>
<keyword evidence="4" id="KW-1185">Reference proteome</keyword>
<accession>A0ABY4YIS1</accession>
<evidence type="ECO:0000256" key="1">
    <source>
        <dbReference type="SAM" id="MobiDB-lite"/>
    </source>
</evidence>
<dbReference type="InterPro" id="IPR021202">
    <property type="entry name" value="Rv3654c-like"/>
</dbReference>
<protein>
    <recommendedName>
        <fullName evidence="5">Helicase/secretion neighborhood TadE-like protein</fullName>
    </recommendedName>
</protein>
<gene>
    <name evidence="3" type="ORF">NF557_01795</name>
</gene>
<dbReference type="NCBIfam" id="TIGR03816">
    <property type="entry name" value="tadE_like_DECH"/>
    <property type="match status" value="1"/>
</dbReference>
<proteinExistence type="predicted"/>
<dbReference type="RefSeq" id="WP_252621395.1">
    <property type="nucleotide sequence ID" value="NZ_CP099490.1"/>
</dbReference>
<feature type="transmembrane region" description="Helical" evidence="2">
    <location>
        <begin position="24"/>
        <end position="49"/>
    </location>
</feature>
<keyword evidence="2" id="KW-1133">Transmembrane helix</keyword>
<dbReference type="Proteomes" id="UP001056535">
    <property type="component" value="Chromosome"/>
</dbReference>
<evidence type="ECO:0008006" key="5">
    <source>
        <dbReference type="Google" id="ProtNLM"/>
    </source>
</evidence>
<organism evidence="3 4">
    <name type="scientific">Ornithinimicrobium cryptoxanthini</name>
    <dbReference type="NCBI Taxonomy" id="2934161"/>
    <lineage>
        <taxon>Bacteria</taxon>
        <taxon>Bacillati</taxon>
        <taxon>Actinomycetota</taxon>
        <taxon>Actinomycetes</taxon>
        <taxon>Micrococcales</taxon>
        <taxon>Ornithinimicrobiaceae</taxon>
        <taxon>Ornithinimicrobium</taxon>
    </lineage>
</organism>
<dbReference type="EMBL" id="CP099490">
    <property type="protein sequence ID" value="USQ76691.1"/>
    <property type="molecule type" value="Genomic_DNA"/>
</dbReference>
<name>A0ABY4YIS1_9MICO</name>